<feature type="transmembrane region" description="Helical" evidence="5">
    <location>
        <begin position="109"/>
        <end position="127"/>
    </location>
</feature>
<keyword evidence="2 5" id="KW-0812">Transmembrane</keyword>
<feature type="transmembrane region" description="Helical" evidence="5">
    <location>
        <begin position="25"/>
        <end position="43"/>
    </location>
</feature>
<protein>
    <submittedName>
        <fullName evidence="7">DMT family transporter</fullName>
    </submittedName>
</protein>
<dbReference type="PANTHER" id="PTHR22911">
    <property type="entry name" value="ACYL-MALONYL CONDENSING ENZYME-RELATED"/>
    <property type="match status" value="1"/>
</dbReference>
<evidence type="ECO:0000256" key="3">
    <source>
        <dbReference type="ARBA" id="ARBA00022989"/>
    </source>
</evidence>
<name>A0ABR8LRL6_9FLAO</name>
<evidence type="ECO:0000256" key="1">
    <source>
        <dbReference type="ARBA" id="ARBA00004141"/>
    </source>
</evidence>
<proteinExistence type="predicted"/>
<feature type="transmembrane region" description="Helical" evidence="5">
    <location>
        <begin position="133"/>
        <end position="153"/>
    </location>
</feature>
<dbReference type="Proteomes" id="UP000627521">
    <property type="component" value="Unassembled WGS sequence"/>
</dbReference>
<keyword evidence="3 5" id="KW-1133">Transmembrane helix</keyword>
<organism evidence="7 8">
    <name type="scientific">Olleya marilimosa</name>
    <dbReference type="NCBI Taxonomy" id="272164"/>
    <lineage>
        <taxon>Bacteria</taxon>
        <taxon>Pseudomonadati</taxon>
        <taxon>Bacteroidota</taxon>
        <taxon>Flavobacteriia</taxon>
        <taxon>Flavobacteriales</taxon>
        <taxon>Flavobacteriaceae</taxon>
    </lineage>
</organism>
<feature type="domain" description="EamA" evidence="6">
    <location>
        <begin position="134"/>
        <end position="263"/>
    </location>
</feature>
<comment type="subcellular location">
    <subcellularLocation>
        <location evidence="1">Membrane</location>
        <topology evidence="1">Multi-pass membrane protein</topology>
    </subcellularLocation>
</comment>
<feature type="transmembrane region" description="Helical" evidence="5">
    <location>
        <begin position="55"/>
        <end position="73"/>
    </location>
</feature>
<evidence type="ECO:0000313" key="8">
    <source>
        <dbReference type="Proteomes" id="UP000627521"/>
    </source>
</evidence>
<dbReference type="SUPFAM" id="SSF103481">
    <property type="entry name" value="Multidrug resistance efflux transporter EmrE"/>
    <property type="match status" value="2"/>
</dbReference>
<evidence type="ECO:0000313" key="7">
    <source>
        <dbReference type="EMBL" id="MBD3861978.1"/>
    </source>
</evidence>
<feature type="transmembrane region" description="Helical" evidence="5">
    <location>
        <begin position="165"/>
        <end position="185"/>
    </location>
</feature>
<keyword evidence="4 5" id="KW-0472">Membrane</keyword>
<accession>A0ABR8LRL6</accession>
<dbReference type="Pfam" id="PF00892">
    <property type="entry name" value="EamA"/>
    <property type="match status" value="2"/>
</dbReference>
<dbReference type="InterPro" id="IPR037185">
    <property type="entry name" value="EmrE-like"/>
</dbReference>
<feature type="transmembrane region" description="Helical" evidence="5">
    <location>
        <begin position="191"/>
        <end position="210"/>
    </location>
</feature>
<feature type="domain" description="EamA" evidence="6">
    <location>
        <begin position="3"/>
        <end position="124"/>
    </location>
</feature>
<feature type="transmembrane region" description="Helical" evidence="5">
    <location>
        <begin position="222"/>
        <end position="241"/>
    </location>
</feature>
<comment type="caution">
    <text evidence="7">The sequence shown here is derived from an EMBL/GenBank/DDBJ whole genome shotgun (WGS) entry which is preliminary data.</text>
</comment>
<dbReference type="Gene3D" id="1.10.3730.20">
    <property type="match status" value="2"/>
</dbReference>
<evidence type="ECO:0000256" key="2">
    <source>
        <dbReference type="ARBA" id="ARBA00022692"/>
    </source>
</evidence>
<dbReference type="PANTHER" id="PTHR22911:SF6">
    <property type="entry name" value="SOLUTE CARRIER FAMILY 35 MEMBER G1"/>
    <property type="match status" value="1"/>
</dbReference>
<evidence type="ECO:0000256" key="4">
    <source>
        <dbReference type="ARBA" id="ARBA00023136"/>
    </source>
</evidence>
<evidence type="ECO:0000259" key="6">
    <source>
        <dbReference type="Pfam" id="PF00892"/>
    </source>
</evidence>
<dbReference type="EMBL" id="JACXXH010000001">
    <property type="protein sequence ID" value="MBD3861978.1"/>
    <property type="molecule type" value="Genomic_DNA"/>
</dbReference>
<sequence length="271" mass="30372">MTISALAFALLNVLVKQSGNFNVNQVVFFRSIGTLFFTIPYLIKNKINFLGNKKQLLIARGVVGCIAMTLFFMSLNHLSMGSAVSIRYISPIFAAFFAVFLLKEHIKYFQWFCFLLAFMGVVILKGFDSNIDTIGLVYALLSAVFTGLVYIIIRKIGNSDHPIVIVNYFMIISAIIGGVLSIKHWTNPQGLEWLLLLSLGIFGYFGQVYMTKALQTTEVNQVAPLKYIEVVFTMLIGAIWFKEIYTLISLLGIILIIVGLTLNIVLKTKLK</sequence>
<keyword evidence="8" id="KW-1185">Reference proteome</keyword>
<evidence type="ECO:0000256" key="5">
    <source>
        <dbReference type="SAM" id="Phobius"/>
    </source>
</evidence>
<reference evidence="7 8" key="1">
    <citation type="submission" date="2020-09" db="EMBL/GenBank/DDBJ databases">
        <title>Bacillus nautilus sp. nov., Chryseoglobus crepusculi sp. nov, and Psychrobacter noctis sp. nov., isolated from deep-sea sponges from the equatorial Atlantic.</title>
        <authorList>
            <person name="Stennett H.L."/>
            <person name="Williams S.E."/>
        </authorList>
    </citation>
    <scope>NUCLEOTIDE SEQUENCE [LARGE SCALE GENOMIC DNA]</scope>
    <source>
        <strain evidence="7 8">28M-24</strain>
    </source>
</reference>
<feature type="transmembrane region" description="Helical" evidence="5">
    <location>
        <begin position="85"/>
        <end position="102"/>
    </location>
</feature>
<dbReference type="InterPro" id="IPR000620">
    <property type="entry name" value="EamA_dom"/>
</dbReference>
<gene>
    <name evidence="7" type="ORF">IEG06_00850</name>
</gene>
<feature type="transmembrane region" description="Helical" evidence="5">
    <location>
        <begin position="247"/>
        <end position="266"/>
    </location>
</feature>